<comment type="caution">
    <text evidence="2">The sequence shown here is derived from an EMBL/GenBank/DDBJ whole genome shotgun (WGS) entry which is preliminary data.</text>
</comment>
<dbReference type="GO" id="GO:0042910">
    <property type="term" value="F:xenobiotic transmembrane transporter activity"/>
    <property type="evidence" value="ECO:0007669"/>
    <property type="project" value="TreeGrafter"/>
</dbReference>
<keyword evidence="1" id="KW-0472">Membrane</keyword>
<dbReference type="Gene3D" id="3.30.2090.10">
    <property type="entry name" value="Multidrug efflux transporter AcrB TolC docking domain, DN and DC subdomains"/>
    <property type="match status" value="1"/>
</dbReference>
<feature type="transmembrane region" description="Helical" evidence="1">
    <location>
        <begin position="44"/>
        <end position="64"/>
    </location>
</feature>
<feature type="transmembrane region" description="Helical" evidence="1">
    <location>
        <begin position="514"/>
        <end position="533"/>
    </location>
</feature>
<feature type="transmembrane region" description="Helical" evidence="1">
    <location>
        <begin position="593"/>
        <end position="618"/>
    </location>
</feature>
<feature type="transmembrane region" description="Helical" evidence="1">
    <location>
        <begin position="562"/>
        <end position="581"/>
    </location>
</feature>
<dbReference type="AlphaFoldDB" id="A0A937X8D9"/>
<dbReference type="Pfam" id="PF00873">
    <property type="entry name" value="ACR_tran"/>
    <property type="match status" value="1"/>
</dbReference>
<feature type="transmembrane region" description="Helical" evidence="1">
    <location>
        <begin position="131"/>
        <end position="153"/>
    </location>
</feature>
<dbReference type="PANTHER" id="PTHR32063">
    <property type="match status" value="1"/>
</dbReference>
<keyword evidence="1" id="KW-1133">Transmembrane helix</keyword>
<dbReference type="InterPro" id="IPR027463">
    <property type="entry name" value="AcrB_DN_DC_subdom"/>
</dbReference>
<evidence type="ECO:0000313" key="2">
    <source>
        <dbReference type="EMBL" id="MBM3275491.1"/>
    </source>
</evidence>
<dbReference type="InterPro" id="IPR001036">
    <property type="entry name" value="Acrflvin-R"/>
</dbReference>
<dbReference type="GO" id="GO:0005886">
    <property type="term" value="C:plasma membrane"/>
    <property type="evidence" value="ECO:0007669"/>
    <property type="project" value="TreeGrafter"/>
</dbReference>
<dbReference type="EMBL" id="VGJX01000596">
    <property type="protein sequence ID" value="MBM3275491.1"/>
    <property type="molecule type" value="Genomic_DNA"/>
</dbReference>
<keyword evidence="1" id="KW-0812">Transmembrane</keyword>
<dbReference type="Proteomes" id="UP000703893">
    <property type="component" value="Unassembled WGS sequence"/>
</dbReference>
<evidence type="ECO:0000256" key="1">
    <source>
        <dbReference type="SAM" id="Phobius"/>
    </source>
</evidence>
<feature type="transmembrane region" description="Helical" evidence="1">
    <location>
        <begin position="76"/>
        <end position="99"/>
    </location>
</feature>
<sequence>TVENVFRRLRGRQAAESVAEHAGSRAAAMLAVVESATREVRGSIFFATGIIMLVFLPLFFLTGVEGRLLAPLGLSYLVAIFASLIVALTVTPVLCYFLLGVARKPLPARETIVARALKAAYRPVLAVAMRWPPAVIAGSVLALAVTLAVMPLLGRAFLPDFNEGALTISAVTLPGTSLERSDELGRRLEGVLREFPEVETTSRRTGRAELDEHAQGVEASEIDVVFKLRDRSKEAFLAELRKAVSVLPMVVNFGGPLAHRIDHHLSGTRSAIAIKLFGDDLAQLRKLGKRVEDAVRDVPGVVDLGAEPQIEVPQLAVRYDLQALARHGLTTGKLGDLIDIAFQGEVISRVLEGQRTVDLQVRYPDASRRDVTAIRETLMPVPGGGMVPLGSLARLSVERGPNSISRENVQRKLVVSANVAGRDLAGTVGDIRQAVARKVAFPEGYFVAYGGQIESAEASARTLTWLTGGLIVGILVLLVVAFQSWRAALIIMANLPLALIGGVFAVFLTGGTLSVASLVGFITLFGIATRNGIMLISHYHHLMAAEGLDFAEAVARGSQERLIPILMTALTAGLALIPLVLRGSEPGNEIQAPMAVVLLGGLLTSTVLNMVVIPALYLKFGRTKP</sequence>
<accession>A0A937X8D9</accession>
<dbReference type="PANTHER" id="PTHR32063:SF4">
    <property type="entry name" value="SLR6043 PROTEIN"/>
    <property type="match status" value="1"/>
</dbReference>
<reference evidence="2 3" key="1">
    <citation type="submission" date="2019-03" db="EMBL/GenBank/DDBJ databases">
        <title>Lake Tanganyika Metagenome-Assembled Genomes (MAGs).</title>
        <authorList>
            <person name="Tran P."/>
        </authorList>
    </citation>
    <scope>NUCLEOTIDE SEQUENCE [LARGE SCALE GENOMIC DNA]</scope>
    <source>
        <strain evidence="2">K_DeepCast_65m_m2_236</strain>
    </source>
</reference>
<name>A0A937X8D9_9BACT</name>
<dbReference type="Gene3D" id="1.20.1640.10">
    <property type="entry name" value="Multidrug efflux transporter AcrB transmembrane domain"/>
    <property type="match status" value="2"/>
</dbReference>
<proteinExistence type="predicted"/>
<dbReference type="PRINTS" id="PR00702">
    <property type="entry name" value="ACRIFLAVINRP"/>
</dbReference>
<gene>
    <name evidence="2" type="ORF">FJZ00_10075</name>
</gene>
<evidence type="ECO:0000313" key="3">
    <source>
        <dbReference type="Proteomes" id="UP000703893"/>
    </source>
</evidence>
<dbReference type="SUPFAM" id="SSF82866">
    <property type="entry name" value="Multidrug efflux transporter AcrB transmembrane domain"/>
    <property type="match status" value="2"/>
</dbReference>
<dbReference type="Gene3D" id="3.30.70.1440">
    <property type="entry name" value="Multidrug efflux transporter AcrB pore domain"/>
    <property type="match status" value="1"/>
</dbReference>
<feature type="non-terminal residue" evidence="2">
    <location>
        <position position="1"/>
    </location>
</feature>
<organism evidence="2 3">
    <name type="scientific">Candidatus Tanganyikabacteria bacterium</name>
    <dbReference type="NCBI Taxonomy" id="2961651"/>
    <lineage>
        <taxon>Bacteria</taxon>
        <taxon>Bacillati</taxon>
        <taxon>Candidatus Sericytochromatia</taxon>
        <taxon>Candidatus Tanganyikabacteria</taxon>
    </lineage>
</organism>
<dbReference type="SUPFAM" id="SSF82714">
    <property type="entry name" value="Multidrug efflux transporter AcrB TolC docking domain, DN and DC subdomains"/>
    <property type="match status" value="1"/>
</dbReference>
<feature type="transmembrane region" description="Helical" evidence="1">
    <location>
        <begin position="489"/>
        <end position="508"/>
    </location>
</feature>
<protein>
    <submittedName>
        <fullName evidence="2">Efflux RND transporter permease subunit</fullName>
    </submittedName>
</protein>
<dbReference type="Gene3D" id="3.30.70.1430">
    <property type="entry name" value="Multidrug efflux transporter AcrB pore domain"/>
    <property type="match status" value="1"/>
</dbReference>
<feature type="transmembrane region" description="Helical" evidence="1">
    <location>
        <begin position="463"/>
        <end position="482"/>
    </location>
</feature>